<organism evidence="2">
    <name type="scientific">marine sediment metagenome</name>
    <dbReference type="NCBI Taxonomy" id="412755"/>
    <lineage>
        <taxon>unclassified sequences</taxon>
        <taxon>metagenomes</taxon>
        <taxon>ecological metagenomes</taxon>
    </lineage>
</organism>
<accession>A0A0F9PLL7</accession>
<sequence length="225" mass="25117">MKTVAVIPCHNEAAHIAGVVTKAKKHVDHVLVVNDGSTDYTTRAASVAGAYVRTLEENHGAGFAVSTGIKLAVDTLKPDIIVILDGDGQHDPEEIPNLVECLNNKYYDTAMGIRVNGRMPTYRKFGNKILSCICNIGCRFSPPDALTGFWAIKANAIPELTEKKWGWAIELLIKSRNKYRLTEIPVKAIYHNRYSDNSATSPVWLGLVLLWMIIKWRFKVEVLRQ</sequence>
<feature type="domain" description="Glycosyltransferase 2-like" evidence="1">
    <location>
        <begin position="6"/>
        <end position="127"/>
    </location>
</feature>
<reference evidence="2" key="1">
    <citation type="journal article" date="2015" name="Nature">
        <title>Complex archaea that bridge the gap between prokaryotes and eukaryotes.</title>
        <authorList>
            <person name="Spang A."/>
            <person name="Saw J.H."/>
            <person name="Jorgensen S.L."/>
            <person name="Zaremba-Niedzwiedzka K."/>
            <person name="Martijn J."/>
            <person name="Lind A.E."/>
            <person name="van Eijk R."/>
            <person name="Schleper C."/>
            <person name="Guy L."/>
            <person name="Ettema T.J."/>
        </authorList>
    </citation>
    <scope>NUCLEOTIDE SEQUENCE</scope>
</reference>
<gene>
    <name evidence="2" type="ORF">LCGC14_0884370</name>
</gene>
<dbReference type="InterPro" id="IPR001173">
    <property type="entry name" value="Glyco_trans_2-like"/>
</dbReference>
<dbReference type="Gene3D" id="3.90.550.10">
    <property type="entry name" value="Spore Coat Polysaccharide Biosynthesis Protein SpsA, Chain A"/>
    <property type="match status" value="1"/>
</dbReference>
<dbReference type="AlphaFoldDB" id="A0A0F9PLL7"/>
<dbReference type="InterPro" id="IPR050256">
    <property type="entry name" value="Glycosyltransferase_2"/>
</dbReference>
<dbReference type="Pfam" id="PF00535">
    <property type="entry name" value="Glycos_transf_2"/>
    <property type="match status" value="1"/>
</dbReference>
<dbReference type="InterPro" id="IPR029044">
    <property type="entry name" value="Nucleotide-diphossugar_trans"/>
</dbReference>
<comment type="caution">
    <text evidence="2">The sequence shown here is derived from an EMBL/GenBank/DDBJ whole genome shotgun (WGS) entry which is preliminary data.</text>
</comment>
<protein>
    <recommendedName>
        <fullName evidence="1">Glycosyltransferase 2-like domain-containing protein</fullName>
    </recommendedName>
</protein>
<proteinExistence type="predicted"/>
<dbReference type="CDD" id="cd04179">
    <property type="entry name" value="DPM_DPG-synthase_like"/>
    <property type="match status" value="1"/>
</dbReference>
<dbReference type="PANTHER" id="PTHR48090:SF7">
    <property type="entry name" value="RFBJ PROTEIN"/>
    <property type="match status" value="1"/>
</dbReference>
<dbReference type="EMBL" id="LAZR01002800">
    <property type="protein sequence ID" value="KKN25472.1"/>
    <property type="molecule type" value="Genomic_DNA"/>
</dbReference>
<evidence type="ECO:0000259" key="1">
    <source>
        <dbReference type="Pfam" id="PF00535"/>
    </source>
</evidence>
<name>A0A0F9PLL7_9ZZZZ</name>
<dbReference type="SUPFAM" id="SSF53448">
    <property type="entry name" value="Nucleotide-diphospho-sugar transferases"/>
    <property type="match status" value="1"/>
</dbReference>
<dbReference type="PANTHER" id="PTHR48090">
    <property type="entry name" value="UNDECAPRENYL-PHOSPHATE 4-DEOXY-4-FORMAMIDO-L-ARABINOSE TRANSFERASE-RELATED"/>
    <property type="match status" value="1"/>
</dbReference>
<evidence type="ECO:0000313" key="2">
    <source>
        <dbReference type="EMBL" id="KKN25472.1"/>
    </source>
</evidence>